<gene>
    <name evidence="2" type="ORF">GCM10011323_27460</name>
</gene>
<evidence type="ECO:0000313" key="3">
    <source>
        <dbReference type="Proteomes" id="UP000634043"/>
    </source>
</evidence>
<dbReference type="Gene3D" id="3.40.1440.10">
    <property type="entry name" value="GIY-YIG endonuclease"/>
    <property type="match status" value="1"/>
</dbReference>
<dbReference type="InterPro" id="IPR000305">
    <property type="entry name" value="GIY-YIG_endonuc"/>
</dbReference>
<dbReference type="PROSITE" id="PS50164">
    <property type="entry name" value="GIY_YIG"/>
    <property type="match status" value="1"/>
</dbReference>
<proteinExistence type="predicted"/>
<dbReference type="Proteomes" id="UP000634043">
    <property type="component" value="Unassembled WGS sequence"/>
</dbReference>
<evidence type="ECO:0000313" key="2">
    <source>
        <dbReference type="EMBL" id="GGG21990.1"/>
    </source>
</evidence>
<dbReference type="EMBL" id="BMFP01000005">
    <property type="protein sequence ID" value="GGG21990.1"/>
    <property type="molecule type" value="Genomic_DNA"/>
</dbReference>
<dbReference type="RefSeq" id="WP_188502090.1">
    <property type="nucleotide sequence ID" value="NZ_BMFP01000005.1"/>
</dbReference>
<reference evidence="3" key="1">
    <citation type="journal article" date="2019" name="Int. J. Syst. Evol. Microbiol.">
        <title>The Global Catalogue of Microorganisms (GCM) 10K type strain sequencing project: providing services to taxonomists for standard genome sequencing and annotation.</title>
        <authorList>
            <consortium name="The Broad Institute Genomics Platform"/>
            <consortium name="The Broad Institute Genome Sequencing Center for Infectious Disease"/>
            <person name="Wu L."/>
            <person name="Ma J."/>
        </authorList>
    </citation>
    <scope>NUCLEOTIDE SEQUENCE [LARGE SCALE GENOMIC DNA]</scope>
    <source>
        <strain evidence="3">CGMCC 1.12749</strain>
    </source>
</reference>
<accession>A0ABQ1WB72</accession>
<dbReference type="SUPFAM" id="SSF82771">
    <property type="entry name" value="GIY-YIG endonuclease"/>
    <property type="match status" value="1"/>
</dbReference>
<feature type="domain" description="GIY-YIG" evidence="1">
    <location>
        <begin position="1"/>
        <end position="76"/>
    </location>
</feature>
<dbReference type="CDD" id="cd10449">
    <property type="entry name" value="GIY-YIG_SLX1_like"/>
    <property type="match status" value="1"/>
</dbReference>
<organism evidence="2 3">
    <name type="scientific">Pontibacter amylolyticus</name>
    <dbReference type="NCBI Taxonomy" id="1424080"/>
    <lineage>
        <taxon>Bacteria</taxon>
        <taxon>Pseudomonadati</taxon>
        <taxon>Bacteroidota</taxon>
        <taxon>Cytophagia</taxon>
        <taxon>Cytophagales</taxon>
        <taxon>Hymenobacteraceae</taxon>
        <taxon>Pontibacter</taxon>
    </lineage>
</organism>
<dbReference type="InterPro" id="IPR035901">
    <property type="entry name" value="GIY-YIG_endonuc_sf"/>
</dbReference>
<name>A0ABQ1WB72_9BACT</name>
<keyword evidence="3" id="KW-1185">Reference proteome</keyword>
<evidence type="ECO:0000259" key="1">
    <source>
        <dbReference type="PROSITE" id="PS50164"/>
    </source>
</evidence>
<comment type="caution">
    <text evidence="2">The sequence shown here is derived from an EMBL/GenBank/DDBJ whole genome shotgun (WGS) entry which is preliminary data.</text>
</comment>
<sequence length="83" mass="9773">MAYYIYILYSEKTDRYYVGSCQDMETRLTQHNTGRNISTKAGAPWVIRYSEAYPTSQLARKRESEIKRKKSRKYIEHLISTAG</sequence>
<protein>
    <recommendedName>
        <fullName evidence="1">GIY-YIG domain-containing protein</fullName>
    </recommendedName>
</protein>
<dbReference type="Pfam" id="PF01541">
    <property type="entry name" value="GIY-YIG"/>
    <property type="match status" value="1"/>
</dbReference>